<comment type="caution">
    <text evidence="1">The sequence shown here is derived from an EMBL/GenBank/DDBJ whole genome shotgun (WGS) entry which is preliminary data.</text>
</comment>
<reference evidence="2" key="1">
    <citation type="journal article" date="2019" name="Int. J. Syst. Evol. Microbiol.">
        <title>The Global Catalogue of Microorganisms (GCM) 10K type strain sequencing project: providing services to taxonomists for standard genome sequencing and annotation.</title>
        <authorList>
            <consortium name="The Broad Institute Genomics Platform"/>
            <consortium name="The Broad Institute Genome Sequencing Center for Infectious Disease"/>
            <person name="Wu L."/>
            <person name="Ma J."/>
        </authorList>
    </citation>
    <scope>NUCLEOTIDE SEQUENCE [LARGE SCALE GENOMIC DNA]</scope>
    <source>
        <strain evidence="2">JCM 17190</strain>
    </source>
</reference>
<keyword evidence="2" id="KW-1185">Reference proteome</keyword>
<sequence>MSIANHKFSHISDAANPTSIPLTTLVQRIQDEIIALTMLSAEVQIALGPALAATATLPTSVQRSLQAIDRLHQTLDDLQRVMGHISAHGSTEEIDTSALSELINLRHLAHKLFDNVDTPFALSADDSGEVAWF</sequence>
<organism evidence="1 2">
    <name type="scientific">Celeribacter arenosi</name>
    <dbReference type="NCBI Taxonomy" id="792649"/>
    <lineage>
        <taxon>Bacteria</taxon>
        <taxon>Pseudomonadati</taxon>
        <taxon>Pseudomonadota</taxon>
        <taxon>Alphaproteobacteria</taxon>
        <taxon>Rhodobacterales</taxon>
        <taxon>Roseobacteraceae</taxon>
        <taxon>Celeribacter</taxon>
    </lineage>
</organism>
<proteinExistence type="predicted"/>
<protein>
    <submittedName>
        <fullName evidence="1">Uncharacterized protein</fullName>
    </submittedName>
</protein>
<gene>
    <name evidence="1" type="ORF">GCM10022404_29230</name>
</gene>
<dbReference type="EMBL" id="BAABDF010000007">
    <property type="protein sequence ID" value="GAA3877611.1"/>
    <property type="molecule type" value="Genomic_DNA"/>
</dbReference>
<name>A0ABP7KJW0_9RHOB</name>
<dbReference type="RefSeq" id="WP_344848381.1">
    <property type="nucleotide sequence ID" value="NZ_BAABDF010000007.1"/>
</dbReference>
<evidence type="ECO:0000313" key="1">
    <source>
        <dbReference type="EMBL" id="GAA3877611.1"/>
    </source>
</evidence>
<accession>A0ABP7KJW0</accession>
<dbReference type="Proteomes" id="UP001399917">
    <property type="component" value="Unassembled WGS sequence"/>
</dbReference>
<evidence type="ECO:0000313" key="2">
    <source>
        <dbReference type="Proteomes" id="UP001399917"/>
    </source>
</evidence>